<comment type="caution">
    <text evidence="2">The sequence shown here is derived from an EMBL/GenBank/DDBJ whole genome shotgun (WGS) entry which is preliminary data.</text>
</comment>
<evidence type="ECO:0000256" key="1">
    <source>
        <dbReference type="SAM" id="MobiDB-lite"/>
    </source>
</evidence>
<dbReference type="AlphaFoldDB" id="A0A8J2T2E9"/>
<accession>A0A8J2T2E9</accession>
<organism evidence="2 3">
    <name type="scientific">Pelagomonas calceolata</name>
    <dbReference type="NCBI Taxonomy" id="35677"/>
    <lineage>
        <taxon>Eukaryota</taxon>
        <taxon>Sar</taxon>
        <taxon>Stramenopiles</taxon>
        <taxon>Ochrophyta</taxon>
        <taxon>Pelagophyceae</taxon>
        <taxon>Pelagomonadales</taxon>
        <taxon>Pelagomonadaceae</taxon>
        <taxon>Pelagomonas</taxon>
    </lineage>
</organism>
<dbReference type="PANTHER" id="PTHR35106">
    <property type="entry name" value="BNAA07G25190D PROTEIN"/>
    <property type="match status" value="1"/>
</dbReference>
<dbReference type="EMBL" id="CAKKNE010000006">
    <property type="protein sequence ID" value="CAH0380291.1"/>
    <property type="molecule type" value="Genomic_DNA"/>
</dbReference>
<evidence type="ECO:0000313" key="3">
    <source>
        <dbReference type="Proteomes" id="UP000789595"/>
    </source>
</evidence>
<sequence>MASHVDDDDDDAWSGSGCEAADEEPKVAALTDPSKLFATAAEALDFDKAQGFDLRACKVTDFYGAVKLVNFVRKAVADGVQASELQAICASVIELDDDHLKPVLENDELLSRLEEVFDLKEDSDSAATGPPQLCQRCHQKFTTNTATACRYHPESFSGEDSQRWTPAGDKPPEGKSTVHYFYSCCGAADVNAPGCVVGRHLGFGEEDDWGRKPDDRPPSP</sequence>
<dbReference type="SUPFAM" id="SSF57667">
    <property type="entry name" value="beta-beta-alpha zinc fingers"/>
    <property type="match status" value="1"/>
</dbReference>
<reference evidence="2" key="1">
    <citation type="submission" date="2021-11" db="EMBL/GenBank/DDBJ databases">
        <authorList>
            <consortium name="Genoscope - CEA"/>
            <person name="William W."/>
        </authorList>
    </citation>
    <scope>NUCLEOTIDE SEQUENCE</scope>
</reference>
<feature type="region of interest" description="Disordered" evidence="1">
    <location>
        <begin position="1"/>
        <end position="27"/>
    </location>
</feature>
<dbReference type="InterPro" id="IPR036236">
    <property type="entry name" value="Znf_C2H2_sf"/>
</dbReference>
<proteinExistence type="predicted"/>
<keyword evidence="3" id="KW-1185">Reference proteome</keyword>
<protein>
    <submittedName>
        <fullName evidence="2">Uncharacterized protein</fullName>
    </submittedName>
</protein>
<gene>
    <name evidence="2" type="ORF">PECAL_6P19330</name>
</gene>
<evidence type="ECO:0000313" key="2">
    <source>
        <dbReference type="EMBL" id="CAH0380291.1"/>
    </source>
</evidence>
<dbReference type="OrthoDB" id="73371at2759"/>
<name>A0A8J2T2E9_9STRA</name>
<feature type="compositionally biased region" description="Acidic residues" evidence="1">
    <location>
        <begin position="1"/>
        <end position="12"/>
    </location>
</feature>
<dbReference type="PANTHER" id="PTHR35106:SF1">
    <property type="entry name" value="CHORD DOMAIN-CONTAINING PROTEIN"/>
    <property type="match status" value="1"/>
</dbReference>
<dbReference type="Proteomes" id="UP000789595">
    <property type="component" value="Unassembled WGS sequence"/>
</dbReference>